<feature type="compositionally biased region" description="Low complexity" evidence="6">
    <location>
        <begin position="1955"/>
        <end position="1989"/>
    </location>
</feature>
<feature type="region of interest" description="Disordered" evidence="6">
    <location>
        <begin position="2670"/>
        <end position="2779"/>
    </location>
</feature>
<dbReference type="Proteomes" id="UP001497382">
    <property type="component" value="Unassembled WGS sequence"/>
</dbReference>
<keyword evidence="10" id="KW-1185">Reference proteome</keyword>
<feature type="region of interest" description="Disordered" evidence="6">
    <location>
        <begin position="227"/>
        <end position="352"/>
    </location>
</feature>
<feature type="domain" description="Chitin-binding type-2" evidence="8">
    <location>
        <begin position="936"/>
        <end position="998"/>
    </location>
</feature>
<feature type="compositionally biased region" description="Low complexity" evidence="6">
    <location>
        <begin position="309"/>
        <end position="325"/>
    </location>
</feature>
<feature type="domain" description="Chitin-binding type-2" evidence="8">
    <location>
        <begin position="1892"/>
        <end position="1953"/>
    </location>
</feature>
<feature type="region of interest" description="Disordered" evidence="6">
    <location>
        <begin position="1340"/>
        <end position="1473"/>
    </location>
</feature>
<dbReference type="Pfam" id="PF01607">
    <property type="entry name" value="CBM_14"/>
    <property type="match status" value="19"/>
</dbReference>
<feature type="compositionally biased region" description="Low complexity" evidence="6">
    <location>
        <begin position="2048"/>
        <end position="2096"/>
    </location>
</feature>
<dbReference type="PANTHER" id="PTHR23301:SF0">
    <property type="entry name" value="CHITIN-BINDING TYPE-2 DOMAIN-CONTAINING PROTEIN-RELATED"/>
    <property type="match status" value="1"/>
</dbReference>
<feature type="domain" description="Chitin-binding type-2" evidence="8">
    <location>
        <begin position="1472"/>
        <end position="1534"/>
    </location>
</feature>
<feature type="region of interest" description="Disordered" evidence="6">
    <location>
        <begin position="1955"/>
        <end position="1996"/>
    </location>
</feature>
<dbReference type="EMBL" id="CAXIEN010000064">
    <property type="protein sequence ID" value="CAL1272872.1"/>
    <property type="molecule type" value="Genomic_DNA"/>
</dbReference>
<dbReference type="GO" id="GO:0005576">
    <property type="term" value="C:extracellular region"/>
    <property type="evidence" value="ECO:0007669"/>
    <property type="project" value="InterPro"/>
</dbReference>
<feature type="compositionally biased region" description="Low complexity" evidence="6">
    <location>
        <begin position="2184"/>
        <end position="2261"/>
    </location>
</feature>
<feature type="region of interest" description="Disordered" evidence="6">
    <location>
        <begin position="1157"/>
        <end position="1298"/>
    </location>
</feature>
<feature type="region of interest" description="Disordered" evidence="6">
    <location>
        <begin position="1842"/>
        <end position="1895"/>
    </location>
</feature>
<feature type="compositionally biased region" description="Low complexity" evidence="6">
    <location>
        <begin position="1570"/>
        <end position="1591"/>
    </location>
</feature>
<gene>
    <name evidence="9" type="ORF">LARSCL_LOCUS6627</name>
</gene>
<feature type="compositionally biased region" description="Basic and acidic residues" evidence="6">
    <location>
        <begin position="2100"/>
        <end position="2109"/>
    </location>
</feature>
<feature type="domain" description="Chitin-binding type-2" evidence="8">
    <location>
        <begin position="2506"/>
        <end position="2565"/>
    </location>
</feature>
<feature type="compositionally biased region" description="Low complexity" evidence="6">
    <location>
        <begin position="1613"/>
        <end position="1635"/>
    </location>
</feature>
<feature type="compositionally biased region" description="Low complexity" evidence="6">
    <location>
        <begin position="2364"/>
        <end position="2439"/>
    </location>
</feature>
<evidence type="ECO:0000256" key="3">
    <source>
        <dbReference type="ARBA" id="ARBA00022737"/>
    </source>
</evidence>
<feature type="chain" id="PRO_5043954199" description="Chitin-binding type-2 domain-containing protein" evidence="7">
    <location>
        <begin position="19"/>
        <end position="2839"/>
    </location>
</feature>
<feature type="compositionally biased region" description="Polar residues" evidence="6">
    <location>
        <begin position="1243"/>
        <end position="1257"/>
    </location>
</feature>
<proteinExistence type="predicted"/>
<evidence type="ECO:0000256" key="1">
    <source>
        <dbReference type="ARBA" id="ARBA00022669"/>
    </source>
</evidence>
<feature type="signal peptide" evidence="7">
    <location>
        <begin position="1"/>
        <end position="18"/>
    </location>
</feature>
<feature type="compositionally biased region" description="Polar residues" evidence="6">
    <location>
        <begin position="1099"/>
        <end position="1113"/>
    </location>
</feature>
<dbReference type="InterPro" id="IPR051940">
    <property type="entry name" value="Chitin_bind-dev_reg"/>
</dbReference>
<feature type="compositionally biased region" description="Basic and acidic residues" evidence="6">
    <location>
        <begin position="1602"/>
        <end position="1612"/>
    </location>
</feature>
<sequence>MNVLGVLCFAAAVLTVSARHKREWEYLDMKKATREILMPLYRSETPICHKGPGFYRDPNDCHQYIRCVDDFSSGRRLTLFVGRCRPGLVFDENVSSCNWPELAAPCRNSPEHFKESASKLNPKEPITHQVIQDNKISDQSGYWSKYQSQQQKPNKQDQEPVDGIKNVFQETETQEKIGQSFEDNQEPQVQITEQEREPQVAEVFEEIANDNEQQQIPITEQVREPVVQEKDETLSQDQVIQQQSKPVSQKPDIRGPVTTQQTQQIKESQQVREPVIQEHTQQVQENPKTRQPVIQEQTQQIKENPKGRQPVIQEQTQQVQENPTNKEPVIQEQNEHESKNEHKEPVNQQQNHEEFPIWDEEDAQEKIYHPIQNQEQVHNPVIQDTQRTNGQQQQNTYDNNLASQFQEQAPSGFFQEIPESESSQSQWWAPEGQSSESTAILGIADQHDKHRGQAAPTTLEEPLLCSNEGFFRHPKNCSRFFRCVKNEQGSFSIHFFQCAKHLAFDEKISHCTDSENIKCSSRRTKRQANDTPLECSGEGFFRHPNDCRSFYRCVKHESGDYETHLFSCPASLVFDEEYATCNWPDKAPPCDTRRQFWKPTRASASTPSRPSFKPYQRTTAKGYKSTTKPRNDFIEDSNPFTSARDYSRIRTTQKPKYTTQSSSSFGQLCNSPGFYRHDQDCTKFYKCVKKGNYFVRYELSCPKNYAYDEISSRCVSQKYASSCNGRNNAPPFRQNDEEPSSTTESDAADDDNQSSSEDDGIECTEAGYFRNPNDCNKFYRCVDFSGEGQEFVRYDFSCPEGLVFDEKKSICNWPDPTAPCEGGGDGGNGGEESNVSDDKDEFEETSSSTTPSSTTDSGRRSTAITTPKKDKNTSRPKESTPKPGRSTSRPRENTPKPGKSTSRPKESTPKPERSTTKPKESSTRPEGGSKQPDESDNGCNEEGFFRNTEDCNKFYRCVDSSGDSKEFLRYDFDCPEGLVFDETNSVCNWPDASTPCEANSGGGNGNGEDESNLPDNESEAEETSTTPQSVDESGRRSTTTRPKKDKNTSRPKESTPKPGRSTSRPRENTPKPGKSTSRPKESTPKPERSTPKPKEGTTRSEGGSKQPGESDNGCNEEGFFRNTEDCNKFYRCVDSSGDGKEFLRYDFDCPEGLVFDETNSVCNWPDASTPCEASSGGGNGNGEDESNLPDNESESEETSTTPQSVDESGRRSTTTTRKQTDKSTPKPSKSTSRPREGTPKPGRSTSKPRGSTSSPRENTPKPGKSTRKPEESTTRSDEGSKEPEESSSDNGCNDEGFFRNPEDCNKFYRCVDFNGDGQEFVRYDFDCPEGLVFDETSSVCNWPSEVDDCGSGSGGGSNKNKKESSTKSTKKSQDSTTTKPTTQKGRGSTTSKASTQKGRDTTTSKPSTQKGRESTTTKPSTTTVEESQTDEENPSSSTMTEEPESLSSVTESSSTGEESSTGSGTKRGSSSNIECKEEGFFRNPDDCNKFYRCVDYNGDGKEFVKYDFSCPEGLVFDEENSVCNWPDQAAPCEGNSNKEGTEQDESESSTNDKKDETSTTATTRKKDETSTTTRSNESSTTRRTTKSPSGRSTRRPQTTKSPSDKTTTRPESTKSTTIPQSTTSSDESTGGSTATNREETTEDETYKSTKQGSNGDCTEEGFFRNPDDCSKFYRCVDFNGDGEQFVKYDFDCPDGLHFDEVNSVCNWPEQSPPCETGTGTTSEGKGKTTESSSTTSKTDSTNQETQSTSTPSSTQSTTQTATQTTGSESTSGTSTITSATSSESSTRSSKECTEEGYFRDPEDCSKYYRCLDEGDGTLTREDFSCAEDEVFDEEMRYCNRKDLAPPCEEGTTSTGSQSTTSSGSSTTTSETSETAGSSSTTPSESTTTEGSQSGCRKEGFFRCEEDCNKFYRCIDEDGNGNYKRYNFTCPEGLIFDENNERCDWPSEELTCDLVTTGSSTTSRGSTTSATSSGTTSSTTSSGSTSTSSSDECTEEGYFRNPDDCSKYYRCLDEGDGTLTREDFSCAEDEVFDDEMNYCNRKDLAPPCEESSSPTTGSSTSTTQSGSESSTTEATTSSETTSQTTSSATESNESTTNEENESTKGTKEGSTESSTKSGECEEEGFHRHPDDCNKFYRCVDFAGDGQSFTRYDFECPEGLVFDETNNVCNWPSSVPSCESSEKKSTTSSDTEVTSTTNDRTSTSTTQGDRSTATTDSDTTSTSTTEKDSSSTGTTSGSTFEDTEGTDSSTTSSGTTSSSGSTSSDRKSEDAECTEEGFFRNPDDCTKFYRCVDFAGTGESYTRYDFECPDDLVFDEVNNVCNWPNMSPGCESRSKNEKNESKSTTTGKEDSSSTTEGTTNTDESQSTGTTAGETTGTTSKESTTTGDSTGTTSKDSTTAGESTGTTSGDSTTVGESTGTTAEDSTTSTSGTRATSSTTSGTESDEFQCEDEGFFRHPKDCKKYYECKRDEDTGELIKIDCECPEGHVFDEEGWYCNAEELSPPCDDGSFKCEQEGFFRDPEDCTKYHHCNQTGSGFRKESFQCPDGNVFDEEGRYCNAPELSEPCNSTSSTSSSSGTTSLDQSTTPGSETSSNPTSTTGSGTSTNPTSTTGSGTSTNPTSTTGSGTSTNPTSTTGSEASSTSGSSTTSDQQECTEEGFFRNPEDCTKYYQCTRNEDSGELERKDFTCPDGRVFDEGENYCNDPELSDKPCESSSTSSSTQEQTGSTTASGTSTTEQTTGASESSTATTIEASTTSKTDSSSSTTTSGGGSGTRRGGGDPECTEAGFFRHPKDCNKFYRCVDFAGTGESYVRYDFDCPEGLHFDEVNSTCNWPTMSPRCESE</sequence>
<dbReference type="Gene3D" id="2.170.140.10">
    <property type="entry name" value="Chitin binding domain"/>
    <property type="match status" value="19"/>
</dbReference>
<feature type="compositionally biased region" description="Polar residues" evidence="6">
    <location>
        <begin position="616"/>
        <end position="628"/>
    </location>
</feature>
<feature type="domain" description="Chitin-binding type-2" evidence="8">
    <location>
        <begin position="760"/>
        <end position="822"/>
    </location>
</feature>
<dbReference type="InterPro" id="IPR002557">
    <property type="entry name" value="Chitin-bd_dom"/>
</dbReference>
<feature type="compositionally biased region" description="Polar residues" evidence="6">
    <location>
        <begin position="292"/>
        <end position="302"/>
    </location>
</feature>
<feature type="compositionally biased region" description="Low complexity" evidence="6">
    <location>
        <begin position="2565"/>
        <end position="2646"/>
    </location>
</feature>
<accession>A0AAV1ZMW8</accession>
<feature type="compositionally biased region" description="Acidic residues" evidence="6">
    <location>
        <begin position="1007"/>
        <end position="1022"/>
    </location>
</feature>
<feature type="compositionally biased region" description="Polar residues" evidence="6">
    <location>
        <begin position="235"/>
        <end position="247"/>
    </location>
</feature>
<feature type="region of interest" description="Disordered" evidence="6">
    <location>
        <begin position="2171"/>
        <end position="2275"/>
    </location>
</feature>
<feature type="region of interest" description="Disordered" evidence="6">
    <location>
        <begin position="2558"/>
        <end position="2657"/>
    </location>
</feature>
<feature type="compositionally biased region" description="Low complexity" evidence="6">
    <location>
        <begin position="1715"/>
        <end position="1787"/>
    </location>
</feature>
<feature type="region of interest" description="Disordered" evidence="6">
    <location>
        <begin position="2042"/>
        <end position="2127"/>
    </location>
</feature>
<feature type="region of interest" description="Disordered" evidence="6">
    <location>
        <begin position="1699"/>
        <end position="1800"/>
    </location>
</feature>
<evidence type="ECO:0000256" key="6">
    <source>
        <dbReference type="SAM" id="MobiDB-lite"/>
    </source>
</evidence>
<feature type="compositionally biased region" description="Basic and acidic residues" evidence="6">
    <location>
        <begin position="1267"/>
        <end position="1284"/>
    </location>
</feature>
<feature type="compositionally biased region" description="Acidic residues" evidence="6">
    <location>
        <begin position="746"/>
        <end position="760"/>
    </location>
</feature>
<name>A0AAV1ZMW8_9ARAC</name>
<feature type="region of interest" description="Disordered" evidence="6">
    <location>
        <begin position="2323"/>
        <end position="2445"/>
    </location>
</feature>
<dbReference type="PANTHER" id="PTHR23301">
    <property type="entry name" value="CHITIN BINDING PERITROPHIN-A"/>
    <property type="match status" value="1"/>
</dbReference>
<protein>
    <recommendedName>
        <fullName evidence="8">Chitin-binding type-2 domain-containing protein</fullName>
    </recommendedName>
</protein>
<feature type="compositionally biased region" description="Basic and acidic residues" evidence="6">
    <location>
        <begin position="2330"/>
        <end position="2349"/>
    </location>
</feature>
<feature type="compositionally biased region" description="Basic and acidic residues" evidence="6">
    <location>
        <begin position="333"/>
        <end position="352"/>
    </location>
</feature>
<feature type="compositionally biased region" description="Polar residues" evidence="6">
    <location>
        <begin position="1023"/>
        <end position="1040"/>
    </location>
</feature>
<dbReference type="SMART" id="SM00494">
    <property type="entry name" value="ChtBD2"/>
    <property type="match status" value="19"/>
</dbReference>
<feature type="compositionally biased region" description="Basic and acidic residues" evidence="6">
    <location>
        <begin position="903"/>
        <end position="923"/>
    </location>
</feature>
<feature type="compositionally biased region" description="Low complexity" evidence="6">
    <location>
        <begin position="1434"/>
        <end position="1471"/>
    </location>
</feature>
<dbReference type="PROSITE" id="PS50940">
    <property type="entry name" value="CHIT_BIND_II"/>
    <property type="match status" value="19"/>
</dbReference>
<feature type="compositionally biased region" description="Low complexity" evidence="6">
    <location>
        <begin position="1374"/>
        <end position="1387"/>
    </location>
</feature>
<evidence type="ECO:0000259" key="8">
    <source>
        <dbReference type="PROSITE" id="PS50940"/>
    </source>
</evidence>
<feature type="compositionally biased region" description="Acidic residues" evidence="6">
    <location>
        <begin position="834"/>
        <end position="844"/>
    </location>
</feature>
<feature type="region of interest" description="Disordered" evidence="6">
    <location>
        <begin position="819"/>
        <end position="945"/>
    </location>
</feature>
<feature type="domain" description="Chitin-binding type-2" evidence="8">
    <location>
        <begin position="1289"/>
        <end position="1351"/>
    </location>
</feature>
<evidence type="ECO:0000313" key="9">
    <source>
        <dbReference type="EMBL" id="CAL1272872.1"/>
    </source>
</evidence>
<feature type="compositionally biased region" description="Basic and acidic residues" evidence="6">
    <location>
        <begin position="867"/>
        <end position="880"/>
    </location>
</feature>
<comment type="caution">
    <text evidence="9">The sequence shown here is derived from an EMBL/GenBank/DDBJ whole genome shotgun (WGS) entry which is preliminary data.</text>
</comment>
<feature type="domain" description="Chitin-binding type-2" evidence="8">
    <location>
        <begin position="532"/>
        <end position="592"/>
    </location>
</feature>
<keyword evidence="1" id="KW-0147">Chitin-binding</keyword>
<feature type="compositionally biased region" description="Acidic residues" evidence="6">
    <location>
        <begin position="1182"/>
        <end position="1197"/>
    </location>
</feature>
<feature type="domain" description="Chitin-binding type-2" evidence="8">
    <location>
        <begin position="2116"/>
        <end position="2178"/>
    </location>
</feature>
<feature type="domain" description="Chitin-binding type-2" evidence="8">
    <location>
        <begin position="45"/>
        <end position="108"/>
    </location>
</feature>
<feature type="compositionally biased region" description="Basic and acidic residues" evidence="6">
    <location>
        <begin position="2671"/>
        <end position="2692"/>
    </location>
</feature>
<keyword evidence="2 7" id="KW-0732">Signal</keyword>
<feature type="domain" description="Chitin-binding type-2" evidence="8">
    <location>
        <begin position="1654"/>
        <end position="1716"/>
    </location>
</feature>
<evidence type="ECO:0000256" key="5">
    <source>
        <dbReference type="ARBA" id="ARBA00023180"/>
    </source>
</evidence>
<feature type="domain" description="Chitin-binding type-2" evidence="8">
    <location>
        <begin position="2776"/>
        <end position="2838"/>
    </location>
</feature>
<feature type="region of interest" description="Disordered" evidence="6">
    <location>
        <begin position="723"/>
        <end position="760"/>
    </location>
</feature>
<feature type="compositionally biased region" description="Low complexity" evidence="6">
    <location>
        <begin position="1416"/>
        <end position="1426"/>
    </location>
</feature>
<feature type="domain" description="Chitin-binding type-2" evidence="8">
    <location>
        <begin position="2443"/>
        <end position="2504"/>
    </location>
</feature>
<feature type="domain" description="Chitin-binding type-2" evidence="8">
    <location>
        <begin position="2648"/>
        <end position="2710"/>
    </location>
</feature>
<feature type="domain" description="Chitin-binding type-2" evidence="8">
    <location>
        <begin position="666"/>
        <end position="725"/>
    </location>
</feature>
<dbReference type="SUPFAM" id="SSF57625">
    <property type="entry name" value="Invertebrate chitin-binding proteins"/>
    <property type="match status" value="19"/>
</dbReference>
<evidence type="ECO:0000256" key="2">
    <source>
        <dbReference type="ARBA" id="ARBA00022729"/>
    </source>
</evidence>
<keyword evidence="5" id="KW-0325">Glycoprotein</keyword>
<organism evidence="9 10">
    <name type="scientific">Larinioides sclopetarius</name>
    <dbReference type="NCBI Taxonomy" id="280406"/>
    <lineage>
        <taxon>Eukaryota</taxon>
        <taxon>Metazoa</taxon>
        <taxon>Ecdysozoa</taxon>
        <taxon>Arthropoda</taxon>
        <taxon>Chelicerata</taxon>
        <taxon>Arachnida</taxon>
        <taxon>Araneae</taxon>
        <taxon>Araneomorphae</taxon>
        <taxon>Entelegynae</taxon>
        <taxon>Araneoidea</taxon>
        <taxon>Araneidae</taxon>
        <taxon>Larinioides</taxon>
    </lineage>
</organism>
<feature type="compositionally biased region" description="Basic and acidic residues" evidence="6">
    <location>
        <begin position="1045"/>
        <end position="1055"/>
    </location>
</feature>
<feature type="region of interest" description="Disordered" evidence="6">
    <location>
        <begin position="1524"/>
        <end position="1663"/>
    </location>
</feature>
<feature type="region of interest" description="Disordered" evidence="6">
    <location>
        <begin position="982"/>
        <end position="1120"/>
    </location>
</feature>
<feature type="domain" description="Chitin-binding type-2" evidence="8">
    <location>
        <begin position="1789"/>
        <end position="1849"/>
    </location>
</feature>
<feature type="domain" description="Chitin-binding type-2" evidence="8">
    <location>
        <begin position="2268"/>
        <end position="2330"/>
    </location>
</feature>
<feature type="compositionally biased region" description="Gly residues" evidence="6">
    <location>
        <begin position="821"/>
        <end position="830"/>
    </location>
</feature>
<feature type="domain" description="Chitin-binding type-2" evidence="8">
    <location>
        <begin position="1111"/>
        <end position="1173"/>
    </location>
</feature>
<feature type="domain" description="Chitin-binding type-2" evidence="8">
    <location>
        <begin position="1989"/>
        <end position="2049"/>
    </location>
</feature>
<feature type="compositionally biased region" description="Basic and acidic residues" evidence="6">
    <location>
        <begin position="1636"/>
        <end position="1647"/>
    </location>
</feature>
<dbReference type="InterPro" id="IPR036508">
    <property type="entry name" value="Chitin-bd_dom_sf"/>
</dbReference>
<feature type="region of interest" description="Disordered" evidence="6">
    <location>
        <begin position="601"/>
        <end position="628"/>
    </location>
</feature>
<feature type="compositionally biased region" description="Basic and acidic residues" evidence="6">
    <location>
        <begin position="1078"/>
        <end position="1098"/>
    </location>
</feature>
<feature type="domain" description="Chitin-binding type-2" evidence="8">
    <location>
        <begin position="462"/>
        <end position="521"/>
    </location>
</feature>
<feature type="compositionally biased region" description="Low complexity" evidence="6">
    <location>
        <begin position="1848"/>
        <end position="1894"/>
    </location>
</feature>
<evidence type="ECO:0000256" key="7">
    <source>
        <dbReference type="SAM" id="SignalP"/>
    </source>
</evidence>
<feature type="compositionally biased region" description="Basic and acidic residues" evidence="6">
    <location>
        <begin position="1788"/>
        <end position="1800"/>
    </location>
</feature>
<evidence type="ECO:0000313" key="10">
    <source>
        <dbReference type="Proteomes" id="UP001497382"/>
    </source>
</evidence>
<keyword evidence="4" id="KW-1015">Disulfide bond</keyword>
<dbReference type="GO" id="GO:0008061">
    <property type="term" value="F:chitin binding"/>
    <property type="evidence" value="ECO:0007669"/>
    <property type="project" value="UniProtKB-KW"/>
</dbReference>
<keyword evidence="3" id="KW-0677">Repeat</keyword>
<evidence type="ECO:0000256" key="4">
    <source>
        <dbReference type="ARBA" id="ARBA00023157"/>
    </source>
</evidence>
<feature type="region of interest" description="Disordered" evidence="6">
    <location>
        <begin position="176"/>
        <end position="197"/>
    </location>
</feature>
<feature type="compositionally biased region" description="Low complexity" evidence="6">
    <location>
        <begin position="2709"/>
        <end position="2763"/>
    </location>
</feature>
<feature type="compositionally biased region" description="Polar residues" evidence="6">
    <location>
        <begin position="2350"/>
        <end position="2363"/>
    </location>
</feature>
<feature type="compositionally biased region" description="Low complexity" evidence="6">
    <location>
        <begin position="845"/>
        <end position="862"/>
    </location>
</feature>
<reference evidence="9 10" key="1">
    <citation type="submission" date="2024-04" db="EMBL/GenBank/DDBJ databases">
        <authorList>
            <person name="Rising A."/>
            <person name="Reimegard J."/>
            <person name="Sonavane S."/>
            <person name="Akerstrom W."/>
            <person name="Nylinder S."/>
            <person name="Hedman E."/>
            <person name="Kallberg Y."/>
        </authorList>
    </citation>
    <scope>NUCLEOTIDE SEQUENCE [LARGE SCALE GENOMIC DNA]</scope>
</reference>
<feature type="region of interest" description="Disordered" evidence="6">
    <location>
        <begin position="416"/>
        <end position="435"/>
    </location>
</feature>